<dbReference type="KEGG" id="rsi:Runsl_1779"/>
<dbReference type="AlphaFoldDB" id="A0A7U3ZJ87"/>
<evidence type="ECO:0000313" key="1">
    <source>
        <dbReference type="EMBL" id="AEI48203.1"/>
    </source>
</evidence>
<dbReference type="RefSeq" id="WP_013927516.1">
    <property type="nucleotide sequence ID" value="NC_015703.1"/>
</dbReference>
<evidence type="ECO:0008006" key="3">
    <source>
        <dbReference type="Google" id="ProtNLM"/>
    </source>
</evidence>
<sequence length="255" mass="28732">MKRWVWAVVGILLVGALVFFVELQQKSKRCKGIIVKLDENAEYPFFNEQDIKDLITLKGADVIEGMAFSEINLKGLEKRVMRNRLINNCQVFRDLSGNLVVSIIQQRPIGRLISTAAPNSDKLLNAAQGGYLTESGEIVPLSGRFAARTVLVSGEFFTKKQNLASSNGKQLVAFLKALQQNAFWKAQVAEVIVANDSEVILVPQVGQHLIDFGLPDDFDVKFEKLKIFYKNILPLKGWEKYKRVSVKFRNQIVCE</sequence>
<accession>A0A7U3ZJ87</accession>
<gene>
    <name evidence="1" type="ordered locus">Runsl_1779</name>
</gene>
<keyword evidence="2" id="KW-1185">Reference proteome</keyword>
<proteinExistence type="predicted"/>
<dbReference type="Proteomes" id="UP000000493">
    <property type="component" value="Chromosome"/>
</dbReference>
<reference evidence="2" key="1">
    <citation type="submission" date="2011-06" db="EMBL/GenBank/DDBJ databases">
        <title>The complete genome of chromosome of Runella slithyformis DSM 19594.</title>
        <authorList>
            <consortium name="US DOE Joint Genome Institute (JGI-PGF)"/>
            <person name="Lucas S."/>
            <person name="Han J."/>
            <person name="Lapidus A."/>
            <person name="Bruce D."/>
            <person name="Goodwin L."/>
            <person name="Pitluck S."/>
            <person name="Peters L."/>
            <person name="Kyrpides N."/>
            <person name="Mavromatis K."/>
            <person name="Ivanova N."/>
            <person name="Ovchinnikova G."/>
            <person name="Zhang X."/>
            <person name="Misra M."/>
            <person name="Detter J.C."/>
            <person name="Tapia R."/>
            <person name="Han C."/>
            <person name="Land M."/>
            <person name="Hauser L."/>
            <person name="Markowitz V."/>
            <person name="Cheng J.-F."/>
            <person name="Hugenholtz P."/>
            <person name="Woyke T."/>
            <person name="Wu D."/>
            <person name="Tindall B."/>
            <person name="Faehrich R."/>
            <person name="Brambilla E."/>
            <person name="Klenk H.-P."/>
            <person name="Eisen J.A."/>
        </authorList>
    </citation>
    <scope>NUCLEOTIDE SEQUENCE [LARGE SCALE GENOMIC DNA]</scope>
    <source>
        <strain evidence="2">ATCC 29530 / DSM 19594 / LMG 11500 / NCIMB 11436 / LSU 4</strain>
    </source>
</reference>
<protein>
    <recommendedName>
        <fullName evidence="3">Cell division protein FtsQ</fullName>
    </recommendedName>
</protein>
<dbReference type="EMBL" id="CP002859">
    <property type="protein sequence ID" value="AEI48203.1"/>
    <property type="molecule type" value="Genomic_DNA"/>
</dbReference>
<name>A0A7U3ZJ87_RUNSL</name>
<evidence type="ECO:0000313" key="2">
    <source>
        <dbReference type="Proteomes" id="UP000000493"/>
    </source>
</evidence>
<reference evidence="1 2" key="2">
    <citation type="journal article" date="2012" name="Stand. Genomic Sci.">
        <title>Complete genome sequence of the aquatic bacterium Runella slithyformis type strain (LSU 4(T)).</title>
        <authorList>
            <person name="Copeland A."/>
            <person name="Zhang X."/>
            <person name="Misra M."/>
            <person name="Lapidus A."/>
            <person name="Nolan M."/>
            <person name="Lucas S."/>
            <person name="Deshpande S."/>
            <person name="Cheng J.F."/>
            <person name="Tapia R."/>
            <person name="Goodwin L.A."/>
            <person name="Pitluck S."/>
            <person name="Liolios K."/>
            <person name="Pagani I."/>
            <person name="Ivanova N."/>
            <person name="Mikhailova N."/>
            <person name="Pati A."/>
            <person name="Chen A."/>
            <person name="Palaniappan K."/>
            <person name="Land M."/>
            <person name="Hauser L."/>
            <person name="Pan C."/>
            <person name="Jeffries C.D."/>
            <person name="Detter J.C."/>
            <person name="Brambilla E.M."/>
            <person name="Rohde M."/>
            <person name="Djao O.D."/>
            <person name="Goker M."/>
            <person name="Sikorski J."/>
            <person name="Tindall B.J."/>
            <person name="Woyke T."/>
            <person name="Bristow J."/>
            <person name="Eisen J.A."/>
            <person name="Markowitz V."/>
            <person name="Hugenholtz P."/>
            <person name="Kyrpides N.C."/>
            <person name="Klenk H.P."/>
            <person name="Mavromatis K."/>
        </authorList>
    </citation>
    <scope>NUCLEOTIDE SEQUENCE [LARGE SCALE GENOMIC DNA]</scope>
    <source>
        <strain evidence="2">ATCC 29530 / DSM 19594 / LMG 11500 / NCIMB 11436 / LSU 4</strain>
    </source>
</reference>
<organism evidence="1 2">
    <name type="scientific">Runella slithyformis (strain ATCC 29530 / DSM 19594 / LMG 11500 / NCIMB 11436 / LSU 4)</name>
    <dbReference type="NCBI Taxonomy" id="761193"/>
    <lineage>
        <taxon>Bacteria</taxon>
        <taxon>Pseudomonadati</taxon>
        <taxon>Bacteroidota</taxon>
        <taxon>Cytophagia</taxon>
        <taxon>Cytophagales</taxon>
        <taxon>Spirosomataceae</taxon>
        <taxon>Runella</taxon>
    </lineage>
</organism>